<dbReference type="SFLD" id="SFLDS00003">
    <property type="entry name" value="Haloacid_Dehalogenase"/>
    <property type="match status" value="1"/>
</dbReference>
<dbReference type="SFLD" id="SFLDG01144">
    <property type="entry name" value="C2.B.4:_PGP_Like"/>
    <property type="match status" value="1"/>
</dbReference>
<dbReference type="eggNOG" id="COG0561">
    <property type="taxonomic scope" value="Bacteria"/>
</dbReference>
<evidence type="ECO:0000313" key="2">
    <source>
        <dbReference type="Proteomes" id="UP000005753"/>
    </source>
</evidence>
<dbReference type="Gene3D" id="3.30.1240.10">
    <property type="match status" value="1"/>
</dbReference>
<dbReference type="GO" id="GO:0000287">
    <property type="term" value="F:magnesium ion binding"/>
    <property type="evidence" value="ECO:0007669"/>
    <property type="project" value="TreeGrafter"/>
</dbReference>
<dbReference type="OrthoDB" id="9781413at2"/>
<dbReference type="CDD" id="cd07516">
    <property type="entry name" value="HAD_Pase"/>
    <property type="match status" value="1"/>
</dbReference>
<dbReference type="InterPro" id="IPR023214">
    <property type="entry name" value="HAD_sf"/>
</dbReference>
<gene>
    <name evidence="1" type="ORF">EubceDRAFT1_1870</name>
</gene>
<accession>I5AV22</accession>
<dbReference type="SFLD" id="SFLDG01140">
    <property type="entry name" value="C2.B:_Phosphomannomutase_and_P"/>
    <property type="match status" value="1"/>
</dbReference>
<dbReference type="NCBIfam" id="TIGR00099">
    <property type="entry name" value="Cof-subfamily"/>
    <property type="match status" value="1"/>
</dbReference>
<keyword evidence="2" id="KW-1185">Reference proteome</keyword>
<dbReference type="Pfam" id="PF08282">
    <property type="entry name" value="Hydrolase_3"/>
    <property type="match status" value="1"/>
</dbReference>
<dbReference type="EMBL" id="CM001487">
    <property type="protein sequence ID" value="EIM57645.1"/>
    <property type="molecule type" value="Genomic_DNA"/>
</dbReference>
<reference evidence="1 2" key="2">
    <citation type="submission" date="2012-02" db="EMBL/GenBank/DDBJ databases">
        <title>Improved High-Quality Draft sequence of Eubacterium cellulosolvens 6.</title>
        <authorList>
            <consortium name="US DOE Joint Genome Institute"/>
            <person name="Lucas S."/>
            <person name="Han J."/>
            <person name="Lapidus A."/>
            <person name="Cheng J.-F."/>
            <person name="Goodwin L."/>
            <person name="Pitluck S."/>
            <person name="Peters L."/>
            <person name="Mikhailova N."/>
            <person name="Gu W."/>
            <person name="Detter J.C."/>
            <person name="Han C."/>
            <person name="Tapia R."/>
            <person name="Land M."/>
            <person name="Hauser L."/>
            <person name="Kyrpides N."/>
            <person name="Ivanova N."/>
            <person name="Pagani I."/>
            <person name="Johnson E."/>
            <person name="Mukhopadhyay B."/>
            <person name="Anderson I."/>
            <person name="Woyke T."/>
        </authorList>
    </citation>
    <scope>NUCLEOTIDE SEQUENCE [LARGE SCALE GENOMIC DNA]</scope>
    <source>
        <strain evidence="1 2">6</strain>
    </source>
</reference>
<dbReference type="NCBIfam" id="TIGR01484">
    <property type="entry name" value="HAD-SF-IIB"/>
    <property type="match status" value="1"/>
</dbReference>
<proteinExistence type="predicted"/>
<dbReference type="STRING" id="633697.EubceDRAFT1_1870"/>
<protein>
    <submittedName>
        <fullName evidence="1">HAD-superfamily hydrolase, subfamily IIB</fullName>
    </submittedName>
</protein>
<dbReference type="Proteomes" id="UP000005753">
    <property type="component" value="Chromosome"/>
</dbReference>
<evidence type="ECO:0000313" key="1">
    <source>
        <dbReference type="EMBL" id="EIM57645.1"/>
    </source>
</evidence>
<keyword evidence="1" id="KW-0378">Hydrolase</keyword>
<dbReference type="HOGENOM" id="CLU_044146_0_1_9"/>
<dbReference type="SUPFAM" id="SSF56784">
    <property type="entry name" value="HAD-like"/>
    <property type="match status" value="1"/>
</dbReference>
<dbReference type="GO" id="GO:0016791">
    <property type="term" value="F:phosphatase activity"/>
    <property type="evidence" value="ECO:0007669"/>
    <property type="project" value="UniProtKB-ARBA"/>
</dbReference>
<dbReference type="GO" id="GO:0005829">
    <property type="term" value="C:cytosol"/>
    <property type="evidence" value="ECO:0007669"/>
    <property type="project" value="TreeGrafter"/>
</dbReference>
<dbReference type="Gene3D" id="3.40.50.1000">
    <property type="entry name" value="HAD superfamily/HAD-like"/>
    <property type="match status" value="1"/>
</dbReference>
<dbReference type="InterPro" id="IPR000150">
    <property type="entry name" value="Cof"/>
</dbReference>
<sequence>MQYKALALDLDGTLTNSNKEVSDTNKEAIHDAIREDTKIILASGRPEIGVIPVAKELDLFRLGGYILSYNGGKIVECKSGRVIRSKTIPTDCYPLICEACREYGITLVSYDSEGIVTEDDESEYLEKEERCCGCKARKVDNLIDALKEPVIKFLAMGDHEELIPLKDYLNDTLGDQINAFFSEPFFLEITAKGIEKASSLELLNQVLGISSDELIACGDGFNDISMLRYAGMGVVMDNASDEIKQYGDYIAPSNDCDGVAHVIRKFISA</sequence>
<dbReference type="InterPro" id="IPR036412">
    <property type="entry name" value="HAD-like_sf"/>
</dbReference>
<dbReference type="PANTHER" id="PTHR10000">
    <property type="entry name" value="PHOSPHOSERINE PHOSPHATASE"/>
    <property type="match status" value="1"/>
</dbReference>
<reference evidence="1 2" key="1">
    <citation type="submission" date="2010-08" db="EMBL/GenBank/DDBJ databases">
        <authorList>
            <consortium name="US DOE Joint Genome Institute (JGI-PGF)"/>
            <person name="Lucas S."/>
            <person name="Copeland A."/>
            <person name="Lapidus A."/>
            <person name="Cheng J.-F."/>
            <person name="Bruce D."/>
            <person name="Goodwin L."/>
            <person name="Pitluck S."/>
            <person name="Land M.L."/>
            <person name="Hauser L."/>
            <person name="Chang Y.-J."/>
            <person name="Anderson I.J."/>
            <person name="Johnson E."/>
            <person name="Mulhopadhyay B."/>
            <person name="Kyrpides N."/>
            <person name="Woyke T.J."/>
        </authorList>
    </citation>
    <scope>NUCLEOTIDE SEQUENCE [LARGE SCALE GENOMIC DNA]</scope>
    <source>
        <strain evidence="1 2">6</strain>
    </source>
</reference>
<dbReference type="PANTHER" id="PTHR10000:SF8">
    <property type="entry name" value="HAD SUPERFAMILY HYDROLASE-LIKE, TYPE 3"/>
    <property type="match status" value="1"/>
</dbReference>
<dbReference type="InterPro" id="IPR006379">
    <property type="entry name" value="HAD-SF_hydro_IIB"/>
</dbReference>
<dbReference type="PROSITE" id="PS01229">
    <property type="entry name" value="COF_2"/>
    <property type="match status" value="1"/>
</dbReference>
<name>I5AV22_EUBC6</name>
<dbReference type="AlphaFoldDB" id="I5AV22"/>
<organism evidence="1 2">
    <name type="scientific">Eubacterium cellulosolvens (strain ATCC 43171 / JCM 9499 / 6)</name>
    <name type="common">Cillobacterium cellulosolvens</name>
    <dbReference type="NCBI Taxonomy" id="633697"/>
    <lineage>
        <taxon>Bacteria</taxon>
        <taxon>Bacillati</taxon>
        <taxon>Bacillota</taxon>
        <taxon>Clostridia</taxon>
        <taxon>Eubacteriales</taxon>
        <taxon>Eubacteriaceae</taxon>
        <taxon>Eubacterium</taxon>
    </lineage>
</organism>